<comment type="subunit">
    <text evidence="6">Homotetramer. Forms an RuvA(8)-RuvB(12)-Holliday junction (HJ) complex. HJ DNA is sandwiched between 2 RuvA tetramers; dsDNA enters through RuvA and exits via RuvB. An RuvB hexamer assembles on each DNA strand where it exits the tetramer. Each RuvB hexamer is contacted by two RuvA subunits (via domain III) on 2 adjacent RuvB subunits; this complex drives branch migration. In the full resolvosome a probable DNA-RuvA(4)-RuvB(12)-RuvC(2) complex forms which resolves the HJ.</text>
</comment>
<comment type="domain">
    <text evidence="6">Has three domains with a flexible linker between the domains II and III and assumes an 'L' shape. Domain III is highly mobile and contacts RuvB.</text>
</comment>
<evidence type="ECO:0000259" key="7">
    <source>
        <dbReference type="SMART" id="SM00278"/>
    </source>
</evidence>
<dbReference type="InterPro" id="IPR010994">
    <property type="entry name" value="RuvA_2-like"/>
</dbReference>
<keyword evidence="3 6" id="KW-0238">DNA-binding</keyword>
<keyword evidence="2 6" id="KW-0227">DNA damage</keyword>
<keyword evidence="5 6" id="KW-0234">DNA repair</keyword>
<evidence type="ECO:0000256" key="1">
    <source>
        <dbReference type="ARBA" id="ARBA00022490"/>
    </source>
</evidence>
<dbReference type="GO" id="GO:0006310">
    <property type="term" value="P:DNA recombination"/>
    <property type="evidence" value="ECO:0007669"/>
    <property type="project" value="UniProtKB-UniRule"/>
</dbReference>
<dbReference type="Pfam" id="PF14520">
    <property type="entry name" value="HHH_5"/>
    <property type="match status" value="1"/>
</dbReference>
<dbReference type="GO" id="GO:0005737">
    <property type="term" value="C:cytoplasm"/>
    <property type="evidence" value="ECO:0007669"/>
    <property type="project" value="UniProtKB-SubCell"/>
</dbReference>
<dbReference type="GO" id="GO:0009378">
    <property type="term" value="F:four-way junction helicase activity"/>
    <property type="evidence" value="ECO:0007669"/>
    <property type="project" value="InterPro"/>
</dbReference>
<comment type="subcellular location">
    <subcellularLocation>
        <location evidence="6">Cytoplasm</location>
    </subcellularLocation>
</comment>
<dbReference type="InterPro" id="IPR003583">
    <property type="entry name" value="Hlx-hairpin-Hlx_DNA-bd_motif"/>
</dbReference>
<proteinExistence type="inferred from homology"/>
<dbReference type="Gene3D" id="1.10.150.20">
    <property type="entry name" value="5' to 3' exonuclease, C-terminal subdomain"/>
    <property type="match status" value="1"/>
</dbReference>
<evidence type="ECO:0000313" key="8">
    <source>
        <dbReference type="EMBL" id="AVX44108.1"/>
    </source>
</evidence>
<dbReference type="Gene3D" id="1.10.8.10">
    <property type="entry name" value="DNA helicase RuvA subunit, C-terminal domain"/>
    <property type="match status" value="1"/>
</dbReference>
<evidence type="ECO:0000256" key="6">
    <source>
        <dbReference type="HAMAP-Rule" id="MF_00031"/>
    </source>
</evidence>
<feature type="region of interest" description="Domain III" evidence="6">
    <location>
        <begin position="145"/>
        <end position="185"/>
    </location>
</feature>
<dbReference type="HAMAP" id="MF_00031">
    <property type="entry name" value="DNA_HJ_migration_RuvA"/>
    <property type="match status" value="1"/>
</dbReference>
<evidence type="ECO:0000256" key="5">
    <source>
        <dbReference type="ARBA" id="ARBA00023204"/>
    </source>
</evidence>
<dbReference type="InterPro" id="IPR013849">
    <property type="entry name" value="DNA_helicase_Holl-junc_RuvA_I"/>
</dbReference>
<dbReference type="InterPro" id="IPR000085">
    <property type="entry name" value="RuvA"/>
</dbReference>
<dbReference type="GO" id="GO:0000400">
    <property type="term" value="F:four-way junction DNA binding"/>
    <property type="evidence" value="ECO:0007669"/>
    <property type="project" value="UniProtKB-UniRule"/>
</dbReference>
<evidence type="ECO:0000256" key="2">
    <source>
        <dbReference type="ARBA" id="ARBA00022763"/>
    </source>
</evidence>
<dbReference type="Proteomes" id="UP000241854">
    <property type="component" value="Chromosome"/>
</dbReference>
<feature type="region of interest" description="Domain I" evidence="6">
    <location>
        <begin position="2"/>
        <end position="65"/>
    </location>
</feature>
<dbReference type="SUPFAM" id="SSF50249">
    <property type="entry name" value="Nucleic acid-binding proteins"/>
    <property type="match status" value="1"/>
</dbReference>
<dbReference type="GO" id="GO:0005524">
    <property type="term" value="F:ATP binding"/>
    <property type="evidence" value="ECO:0007669"/>
    <property type="project" value="InterPro"/>
</dbReference>
<keyword evidence="1 6" id="KW-0963">Cytoplasm</keyword>
<accession>A0A2R4P0A3</accession>
<dbReference type="SMART" id="SM00278">
    <property type="entry name" value="HhH1"/>
    <property type="match status" value="2"/>
</dbReference>
<dbReference type="GO" id="GO:0048476">
    <property type="term" value="C:Holliday junction resolvase complex"/>
    <property type="evidence" value="ECO:0007669"/>
    <property type="project" value="UniProtKB-UniRule"/>
</dbReference>
<sequence length="185" mass="19949">MMIKAIEGVVTKKEPAFAILKINSGVSYGIFISLFCSAKLSKGEKVELAITQVIREDANLLYGFLDANEQKMFEMLIKLNGIGASTAMAVCSSLSSQAFTNAIISGDADTFKSVPGIGPKTARRIIAELSDAKLINDESVPSYQNEALLALEALGFKREKIVKILPDCKSENTSDLIKEALKKLG</sequence>
<dbReference type="NCBIfam" id="TIGR00084">
    <property type="entry name" value="ruvA"/>
    <property type="match status" value="1"/>
</dbReference>
<dbReference type="InterPro" id="IPR012340">
    <property type="entry name" value="NA-bd_OB-fold"/>
</dbReference>
<dbReference type="CDD" id="cd14332">
    <property type="entry name" value="UBA_RuvA_C"/>
    <property type="match status" value="1"/>
</dbReference>
<name>A0A2R4P0A3_9BACT</name>
<dbReference type="Pfam" id="PF01330">
    <property type="entry name" value="RuvA_N"/>
    <property type="match status" value="1"/>
</dbReference>
<dbReference type="Gene3D" id="2.40.50.140">
    <property type="entry name" value="Nucleic acid-binding proteins"/>
    <property type="match status" value="1"/>
</dbReference>
<comment type="caution">
    <text evidence="6">Lacks conserved residue(s) required for the propagation of feature annotation.</text>
</comment>
<dbReference type="InterPro" id="IPR036267">
    <property type="entry name" value="RuvA_C_sf"/>
</dbReference>
<organism evidence="8 9">
    <name type="scientific">Campylobacter concisus</name>
    <dbReference type="NCBI Taxonomy" id="199"/>
    <lineage>
        <taxon>Bacteria</taxon>
        <taxon>Pseudomonadati</taxon>
        <taxon>Campylobacterota</taxon>
        <taxon>Epsilonproteobacteria</taxon>
        <taxon>Campylobacterales</taxon>
        <taxon>Campylobacteraceae</taxon>
        <taxon>Campylobacter</taxon>
    </lineage>
</organism>
<feature type="domain" description="Helix-hairpin-helix DNA-binding motif class 1" evidence="7">
    <location>
        <begin position="74"/>
        <end position="93"/>
    </location>
</feature>
<reference evidence="8 9" key="1">
    <citation type="journal article" date="2018" name="Emerg. Microbes Infect.">
        <title>Genomic analysis of oral Campylobacter concisus strains identified a potential bacterial molecular marker associated with active Crohn's disease.</title>
        <authorList>
            <person name="Liu F."/>
            <person name="Ma R."/>
            <person name="Tay C.Y.A."/>
            <person name="Octavia S."/>
            <person name="Lan R."/>
            <person name="Chung H.K.L."/>
            <person name="Riordan S.M."/>
            <person name="Grimm M.C."/>
            <person name="Leong R.W."/>
            <person name="Tanaka M.M."/>
            <person name="Connor S."/>
            <person name="Zhang L."/>
        </authorList>
    </citation>
    <scope>NUCLEOTIDE SEQUENCE [LARGE SCALE GENOMIC DNA]</scope>
    <source>
        <strain evidence="8 9">P2CDO4</strain>
    </source>
</reference>
<gene>
    <name evidence="6" type="primary">ruvA</name>
    <name evidence="8" type="ORF">CCS77_1047</name>
</gene>
<comment type="function">
    <text evidence="6">The RuvA-RuvB-RuvC complex processes Holliday junction (HJ) DNA during genetic recombination and DNA repair, while the RuvA-RuvB complex plays an important role in the rescue of blocked DNA replication forks via replication fork reversal (RFR). RuvA specifically binds to HJ cruciform DNA, conferring on it an open structure. The RuvB hexamer acts as an ATP-dependent pump, pulling dsDNA into and through the RuvAB complex. HJ branch migration allows RuvC to scan DNA until it finds its consensus sequence, where it cleaves and resolves the cruciform DNA.</text>
</comment>
<keyword evidence="4 6" id="KW-0233">DNA recombination</keyword>
<evidence type="ECO:0000256" key="3">
    <source>
        <dbReference type="ARBA" id="ARBA00023125"/>
    </source>
</evidence>
<protein>
    <recommendedName>
        <fullName evidence="6">Holliday junction branch migration complex subunit RuvA</fullName>
    </recommendedName>
</protein>
<keyword evidence="8" id="KW-0347">Helicase</keyword>
<dbReference type="SUPFAM" id="SSF47781">
    <property type="entry name" value="RuvA domain 2-like"/>
    <property type="match status" value="1"/>
</dbReference>
<comment type="similarity">
    <text evidence="6">Belongs to the RuvA family.</text>
</comment>
<dbReference type="Pfam" id="PF07499">
    <property type="entry name" value="RuvA_C"/>
    <property type="match status" value="1"/>
</dbReference>
<dbReference type="GO" id="GO:0006281">
    <property type="term" value="P:DNA repair"/>
    <property type="evidence" value="ECO:0007669"/>
    <property type="project" value="UniProtKB-UniRule"/>
</dbReference>
<evidence type="ECO:0000256" key="4">
    <source>
        <dbReference type="ARBA" id="ARBA00023172"/>
    </source>
</evidence>
<keyword evidence="8" id="KW-0547">Nucleotide-binding</keyword>
<dbReference type="GO" id="GO:0009379">
    <property type="term" value="C:Holliday junction helicase complex"/>
    <property type="evidence" value="ECO:0007669"/>
    <property type="project" value="InterPro"/>
</dbReference>
<feature type="domain" description="Helix-hairpin-helix DNA-binding motif class 1" evidence="7">
    <location>
        <begin position="109"/>
        <end position="128"/>
    </location>
</feature>
<dbReference type="AlphaFoldDB" id="A0A2R4P0A3"/>
<evidence type="ECO:0000313" key="9">
    <source>
        <dbReference type="Proteomes" id="UP000241854"/>
    </source>
</evidence>
<dbReference type="EMBL" id="CP021642">
    <property type="protein sequence ID" value="AVX44108.1"/>
    <property type="molecule type" value="Genomic_DNA"/>
</dbReference>
<keyword evidence="8" id="KW-0378">Hydrolase</keyword>
<dbReference type="SUPFAM" id="SSF46929">
    <property type="entry name" value="DNA helicase RuvA subunit, C-terminal domain"/>
    <property type="match status" value="1"/>
</dbReference>
<keyword evidence="8" id="KW-0067">ATP-binding</keyword>
<dbReference type="InterPro" id="IPR011114">
    <property type="entry name" value="RuvA_C"/>
</dbReference>